<dbReference type="Gene3D" id="3.40.190.10">
    <property type="entry name" value="Periplasmic binding protein-like II"/>
    <property type="match status" value="2"/>
</dbReference>
<evidence type="ECO:0000256" key="4">
    <source>
        <dbReference type="SAM" id="Phobius"/>
    </source>
</evidence>
<dbReference type="Proteomes" id="UP000198228">
    <property type="component" value="Chromosome I"/>
</dbReference>
<dbReference type="InterPro" id="IPR006059">
    <property type="entry name" value="SBP"/>
</dbReference>
<evidence type="ECO:0000256" key="2">
    <source>
        <dbReference type="ARBA" id="ARBA00022448"/>
    </source>
</evidence>
<comment type="similarity">
    <text evidence="1">Belongs to the bacterial solute-binding protein 1 family.</text>
</comment>
<dbReference type="InterPro" id="IPR050490">
    <property type="entry name" value="Bact_solute-bd_prot1"/>
</dbReference>
<dbReference type="Pfam" id="PF13416">
    <property type="entry name" value="SBP_bac_8"/>
    <property type="match status" value="1"/>
</dbReference>
<keyword evidence="4" id="KW-0812">Transmembrane</keyword>
<evidence type="ECO:0000256" key="3">
    <source>
        <dbReference type="ARBA" id="ARBA00022729"/>
    </source>
</evidence>
<reference evidence="5 6" key="1">
    <citation type="submission" date="2016-06" db="EMBL/GenBank/DDBJ databases">
        <authorList>
            <person name="Kjaerup R.B."/>
            <person name="Dalgaard T.S."/>
            <person name="Juul-Madsen H.R."/>
        </authorList>
    </citation>
    <scope>NUCLEOTIDE SEQUENCE [LARGE SCALE GENOMIC DNA]</scope>
    <source>
        <strain evidence="5 6">DSM 43821</strain>
    </source>
</reference>
<evidence type="ECO:0000313" key="5">
    <source>
        <dbReference type="EMBL" id="SCF37405.1"/>
    </source>
</evidence>
<dbReference type="AlphaFoldDB" id="A0A1C4ZWU0"/>
<keyword evidence="5" id="KW-0762">Sugar transport</keyword>
<dbReference type="PANTHER" id="PTHR43649:SF34">
    <property type="entry name" value="ABC TRANSPORTER PERIPLASMIC-BINDING PROTEIN YCJN-RELATED"/>
    <property type="match status" value="1"/>
</dbReference>
<feature type="transmembrane region" description="Helical" evidence="4">
    <location>
        <begin position="21"/>
        <end position="44"/>
    </location>
</feature>
<keyword evidence="3" id="KW-0732">Signal</keyword>
<evidence type="ECO:0000313" key="6">
    <source>
        <dbReference type="Proteomes" id="UP000198228"/>
    </source>
</evidence>
<dbReference type="RefSeq" id="WP_157746105.1">
    <property type="nucleotide sequence ID" value="NZ_LT607410.1"/>
</dbReference>
<dbReference type="SUPFAM" id="SSF53850">
    <property type="entry name" value="Periplasmic binding protein-like II"/>
    <property type="match status" value="1"/>
</dbReference>
<keyword evidence="2" id="KW-0813">Transport</keyword>
<proteinExistence type="inferred from homology"/>
<dbReference type="PANTHER" id="PTHR43649">
    <property type="entry name" value="ARABINOSE-BINDING PROTEIN-RELATED"/>
    <property type="match status" value="1"/>
</dbReference>
<evidence type="ECO:0000256" key="1">
    <source>
        <dbReference type="ARBA" id="ARBA00008520"/>
    </source>
</evidence>
<organism evidence="5 6">
    <name type="scientific">Micromonospora purpureochromogenes</name>
    <dbReference type="NCBI Taxonomy" id="47872"/>
    <lineage>
        <taxon>Bacteria</taxon>
        <taxon>Bacillati</taxon>
        <taxon>Actinomycetota</taxon>
        <taxon>Actinomycetes</taxon>
        <taxon>Micromonosporales</taxon>
        <taxon>Micromonosporaceae</taxon>
        <taxon>Micromonospora</taxon>
    </lineage>
</organism>
<accession>A0A1C4ZWU0</accession>
<name>A0A1C4ZWU0_9ACTN</name>
<protein>
    <submittedName>
        <fullName evidence="5">Multiple sugar transport system substrate-binding protein</fullName>
    </submittedName>
</protein>
<gene>
    <name evidence="5" type="ORF">GA0074696_5004</name>
</gene>
<sequence>MTDRKPRAASGNPRRRRRVPASFLFGVAVGTVVGVVATLGWYVATREEPLERGELVILSGKDTSSGGPRKELVKLWNVLHPQSPARIREAPVTTDQQHSEMVGIAQAQAAGAGDDPDDAVDIYNLDVTFTAEFAAAGHLRPIDEARLAPGHLDAFVPEVLDSCRYRGSLWALPFNTDAGLLFYRSDLVTGGAPAAPGGAPRFDWDAIIDRSAALTGAGGATPRPAAGYVGQFGPYEGLTVNGMELLWAGGVDRLVDETENRVVFQRERWERRLRDVAAARRAGLLVGDAFTVPGDEARSLRDFQEGRALFMRNWPVNYRSLAATDAPGPRVPFEVTRLPGPSALGGQNLAIAKQSRQPRAAQALIEFLTREEAQRTLFTVGGFAPTRTDVYADAALRERFPYLALLGEAVREARVRPRVPHYFQFSRVFREGVRTALEGDGTLPEDFEARLNRALQGG</sequence>
<keyword evidence="4" id="KW-0472">Membrane</keyword>
<dbReference type="EMBL" id="LT607410">
    <property type="protein sequence ID" value="SCF37405.1"/>
    <property type="molecule type" value="Genomic_DNA"/>
</dbReference>
<keyword evidence="4" id="KW-1133">Transmembrane helix</keyword>